<organism evidence="1 2">
    <name type="scientific">Salinibacillus aidingensis</name>
    <dbReference type="NCBI Taxonomy" id="237684"/>
    <lineage>
        <taxon>Bacteria</taxon>
        <taxon>Bacillati</taxon>
        <taxon>Bacillota</taxon>
        <taxon>Bacilli</taxon>
        <taxon>Bacillales</taxon>
        <taxon>Bacillaceae</taxon>
        <taxon>Salinibacillus</taxon>
    </lineage>
</organism>
<name>A0ABN1BAW4_9BACI</name>
<comment type="caution">
    <text evidence="1">The sequence shown here is derived from an EMBL/GenBank/DDBJ whole genome shotgun (WGS) entry which is preliminary data.</text>
</comment>
<protein>
    <submittedName>
        <fullName evidence="1">Uncharacterized protein</fullName>
    </submittedName>
</protein>
<evidence type="ECO:0000313" key="1">
    <source>
        <dbReference type="EMBL" id="GAA0493914.1"/>
    </source>
</evidence>
<dbReference type="Proteomes" id="UP001500880">
    <property type="component" value="Unassembled WGS sequence"/>
</dbReference>
<accession>A0ABN1BAW4</accession>
<dbReference type="EMBL" id="BAAADO010000004">
    <property type="protein sequence ID" value="GAA0493914.1"/>
    <property type="molecule type" value="Genomic_DNA"/>
</dbReference>
<keyword evidence="2" id="KW-1185">Reference proteome</keyword>
<sequence>MGLSNSKNRLQFKTEETDFWWIVPSSSYIKNKLGSIPVKNKDYGYVYEKMYIKNRG</sequence>
<reference evidence="1 2" key="1">
    <citation type="journal article" date="2019" name="Int. J. Syst. Evol. Microbiol.">
        <title>The Global Catalogue of Microorganisms (GCM) 10K type strain sequencing project: providing services to taxonomists for standard genome sequencing and annotation.</title>
        <authorList>
            <consortium name="The Broad Institute Genomics Platform"/>
            <consortium name="The Broad Institute Genome Sequencing Center for Infectious Disease"/>
            <person name="Wu L."/>
            <person name="Ma J."/>
        </authorList>
    </citation>
    <scope>NUCLEOTIDE SEQUENCE [LARGE SCALE GENOMIC DNA]</scope>
    <source>
        <strain evidence="1 2">JCM 12389</strain>
    </source>
</reference>
<gene>
    <name evidence="1" type="ORF">GCM10008986_20510</name>
</gene>
<evidence type="ECO:0000313" key="2">
    <source>
        <dbReference type="Proteomes" id="UP001500880"/>
    </source>
</evidence>
<proteinExistence type="predicted"/>